<sequence length="699" mass="75963">MAMVCESTFVGRRHEVAAARKALARARLLTLTGTGGVGKSRLALRVADAVRGAYRDGVEVVELATLEAGELLAASVATDLGLRDGESDPMALLVDHLAERRMLLVLDNCEHLLEECARFVSRLLREAPKLRVLATSRQRLGVYGEQVLTVQSLPVPDPGLPPHVIARHDAVRLFADRAAGASRGFELTRENAADVAWLARRLDGLPLAIELAAARLRAVPLERLVSELDDPLRDGALTSGAPPPALPPRQRTLGATMEWSYHLCSPGEQRLWARLAMFPGGAGLETAEAVCSGGEVDRAEVLDLVAGLVDKSILLGERAEGGVRYRMLDTIRAYGYDRLTGAEERELRERFIAWHHDLVIRNRIHETVPDQLERYRLLRRELPNVRAAIELCLGGAGPPAVGLEMAAELWSFWLLSGAATEGRYWLERGLERMPAPSRDRATALWVYSMLALRQGDPAAAAPRLSECRALSRREELADVLPYAVRTSGVAAYSTGEPERGLALLEEALALHRSAADLDGVVFSLYYAAAYGANQNPELAAAYGAEMLELCEAHRAPVTRGYAQLVLGIALWNLGDLRRAETLVGEAAGFTCDIDDKWCLTQCVEVLAWAAGAHGDHERAAGLLGAAHALWQAVDASPNRLSYHAPWHERCAARARRALGVRAYEAAFREGARLGLDPRLLAAAHRAGSARVREGMGRPG</sequence>
<protein>
    <submittedName>
        <fullName evidence="3">AAA family ATPase</fullName>
    </submittedName>
</protein>
<comment type="caution">
    <text evidence="3">The sequence shown here is derived from an EMBL/GenBank/DDBJ whole genome shotgun (WGS) entry which is preliminary data.</text>
</comment>
<feature type="domain" description="Winged helix-turn-helix" evidence="2">
    <location>
        <begin position="268"/>
        <end position="339"/>
    </location>
</feature>
<dbReference type="InterPro" id="IPR027417">
    <property type="entry name" value="P-loop_NTPase"/>
</dbReference>
<dbReference type="Pfam" id="PF13401">
    <property type="entry name" value="AAA_22"/>
    <property type="match status" value="1"/>
</dbReference>
<accession>A0A7Y6I5B1</accession>
<dbReference type="Pfam" id="PF25872">
    <property type="entry name" value="HTH_77"/>
    <property type="match status" value="1"/>
</dbReference>
<evidence type="ECO:0000259" key="2">
    <source>
        <dbReference type="Pfam" id="PF25872"/>
    </source>
</evidence>
<dbReference type="RefSeq" id="WP_175589428.1">
    <property type="nucleotide sequence ID" value="NZ_JABWGN010000004.1"/>
</dbReference>
<dbReference type="AlphaFoldDB" id="A0A7Y6I5B1"/>
<dbReference type="InterPro" id="IPR058852">
    <property type="entry name" value="HTH_77"/>
</dbReference>
<organism evidence="3 4">
    <name type="scientific">Nonomuraea montanisoli</name>
    <dbReference type="NCBI Taxonomy" id="2741721"/>
    <lineage>
        <taxon>Bacteria</taxon>
        <taxon>Bacillati</taxon>
        <taxon>Actinomycetota</taxon>
        <taxon>Actinomycetes</taxon>
        <taxon>Streptosporangiales</taxon>
        <taxon>Streptosporangiaceae</taxon>
        <taxon>Nonomuraea</taxon>
    </lineage>
</organism>
<dbReference type="InterPro" id="IPR049945">
    <property type="entry name" value="AAA_22"/>
</dbReference>
<dbReference type="InterPro" id="IPR011990">
    <property type="entry name" value="TPR-like_helical_dom_sf"/>
</dbReference>
<keyword evidence="4" id="KW-1185">Reference proteome</keyword>
<reference evidence="3 4" key="1">
    <citation type="submission" date="2020-06" db="EMBL/GenBank/DDBJ databases">
        <title>Nonomuraea sp. SMC257, a novel actinomycete isolated from soil.</title>
        <authorList>
            <person name="Chanama M."/>
        </authorList>
    </citation>
    <scope>NUCLEOTIDE SEQUENCE [LARGE SCALE GENOMIC DNA]</scope>
    <source>
        <strain evidence="3 4">SMC257</strain>
    </source>
</reference>
<feature type="domain" description="ORC1/DEAH AAA+ ATPase" evidence="1">
    <location>
        <begin position="25"/>
        <end position="125"/>
    </location>
</feature>
<dbReference type="PANTHER" id="PTHR47691">
    <property type="entry name" value="REGULATOR-RELATED"/>
    <property type="match status" value="1"/>
</dbReference>
<dbReference type="EMBL" id="JABWGN010000004">
    <property type="protein sequence ID" value="NUW31977.1"/>
    <property type="molecule type" value="Genomic_DNA"/>
</dbReference>
<dbReference type="SUPFAM" id="SSF48452">
    <property type="entry name" value="TPR-like"/>
    <property type="match status" value="1"/>
</dbReference>
<gene>
    <name evidence="3" type="ORF">HTZ77_11130</name>
</gene>
<dbReference type="SUPFAM" id="SSF52540">
    <property type="entry name" value="P-loop containing nucleoside triphosphate hydrolases"/>
    <property type="match status" value="1"/>
</dbReference>
<evidence type="ECO:0000313" key="3">
    <source>
        <dbReference type="EMBL" id="NUW31977.1"/>
    </source>
</evidence>
<dbReference type="Gene3D" id="1.25.40.10">
    <property type="entry name" value="Tetratricopeptide repeat domain"/>
    <property type="match status" value="1"/>
</dbReference>
<dbReference type="Gene3D" id="3.40.50.300">
    <property type="entry name" value="P-loop containing nucleotide triphosphate hydrolases"/>
    <property type="match status" value="1"/>
</dbReference>
<dbReference type="PRINTS" id="PR00364">
    <property type="entry name" value="DISEASERSIST"/>
</dbReference>
<dbReference type="Proteomes" id="UP000586042">
    <property type="component" value="Unassembled WGS sequence"/>
</dbReference>
<dbReference type="GO" id="GO:0016887">
    <property type="term" value="F:ATP hydrolysis activity"/>
    <property type="evidence" value="ECO:0007669"/>
    <property type="project" value="InterPro"/>
</dbReference>
<proteinExistence type="predicted"/>
<dbReference type="PANTHER" id="PTHR47691:SF3">
    <property type="entry name" value="HTH-TYPE TRANSCRIPTIONAL REGULATOR RV0890C-RELATED"/>
    <property type="match status" value="1"/>
</dbReference>
<evidence type="ECO:0000313" key="4">
    <source>
        <dbReference type="Proteomes" id="UP000586042"/>
    </source>
</evidence>
<evidence type="ECO:0000259" key="1">
    <source>
        <dbReference type="Pfam" id="PF13401"/>
    </source>
</evidence>
<name>A0A7Y6I5B1_9ACTN</name>